<evidence type="ECO:0000256" key="7">
    <source>
        <dbReference type="SAM" id="MobiDB-lite"/>
    </source>
</evidence>
<evidence type="ECO:0000256" key="5">
    <source>
        <dbReference type="ARBA" id="ARBA00023242"/>
    </source>
</evidence>
<dbReference type="GO" id="GO:0000178">
    <property type="term" value="C:exosome (RNase complex)"/>
    <property type="evidence" value="ECO:0007669"/>
    <property type="project" value="TreeGrafter"/>
</dbReference>
<evidence type="ECO:0000256" key="6">
    <source>
        <dbReference type="RuleBase" id="RU368003"/>
    </source>
</evidence>
<keyword evidence="5 6" id="KW-0539">Nucleus</keyword>
<dbReference type="GO" id="GO:0005730">
    <property type="term" value="C:nucleolus"/>
    <property type="evidence" value="ECO:0007669"/>
    <property type="project" value="UniProtKB-SubCell"/>
</dbReference>
<dbReference type="GO" id="GO:0003677">
    <property type="term" value="F:DNA binding"/>
    <property type="evidence" value="ECO:0007669"/>
    <property type="project" value="UniProtKB-KW"/>
</dbReference>
<protein>
    <recommendedName>
        <fullName evidence="6">Nuclear nucleic acid-binding protein C1D</fullName>
    </recommendedName>
</protein>
<evidence type="ECO:0000313" key="8">
    <source>
        <dbReference type="EMBL" id="CCI50198.1"/>
    </source>
</evidence>
<dbReference type="GO" id="GO:0000460">
    <property type="term" value="P:maturation of 5.8S rRNA"/>
    <property type="evidence" value="ECO:0007669"/>
    <property type="project" value="TreeGrafter"/>
</dbReference>
<evidence type="ECO:0000256" key="2">
    <source>
        <dbReference type="ARBA" id="ARBA00009154"/>
    </source>
</evidence>
<dbReference type="PANTHER" id="PTHR15341">
    <property type="entry name" value="SUN-COR STEROID HORMONE RECEPTOR CO-REPRESSOR"/>
    <property type="match status" value="1"/>
</dbReference>
<dbReference type="InParanoid" id="A0A024GTB0"/>
<reference evidence="8 9" key="1">
    <citation type="submission" date="2012-05" db="EMBL/GenBank/DDBJ databases">
        <title>Recombination and specialization in a pathogen metapopulation.</title>
        <authorList>
            <person name="Gardiner A."/>
            <person name="Kemen E."/>
            <person name="Schultz-Larsen T."/>
            <person name="MacLean D."/>
            <person name="Van Oosterhout C."/>
            <person name="Jones J.D.G."/>
        </authorList>
    </citation>
    <scope>NUCLEOTIDE SEQUENCE [LARGE SCALE GENOMIC DNA]</scope>
    <source>
        <strain evidence="8 9">Ac Nc2</strain>
    </source>
</reference>
<comment type="subunit">
    <text evidence="6">Monomer and homodimer.</text>
</comment>
<dbReference type="GO" id="GO:0010468">
    <property type="term" value="P:regulation of gene expression"/>
    <property type="evidence" value="ECO:0007669"/>
    <property type="project" value="TreeGrafter"/>
</dbReference>
<keyword evidence="6" id="KW-0238">DNA-binding</keyword>
<evidence type="ECO:0000256" key="4">
    <source>
        <dbReference type="ARBA" id="ARBA00022884"/>
    </source>
</evidence>
<accession>A0A024GTB0</accession>
<dbReference type="GO" id="GO:0003723">
    <property type="term" value="F:RNA binding"/>
    <property type="evidence" value="ECO:0007669"/>
    <property type="project" value="UniProtKB-UniRule"/>
</dbReference>
<dbReference type="GO" id="GO:0005737">
    <property type="term" value="C:cytoplasm"/>
    <property type="evidence" value="ECO:0007669"/>
    <property type="project" value="UniProtKB-SubCell"/>
</dbReference>
<dbReference type="AlphaFoldDB" id="A0A024GTB0"/>
<dbReference type="PANTHER" id="PTHR15341:SF3">
    <property type="entry name" value="NUCLEAR NUCLEIC ACID-BINDING PROTEIN C1D"/>
    <property type="match status" value="1"/>
</dbReference>
<dbReference type="EMBL" id="CAIX01000417">
    <property type="protein sequence ID" value="CCI50198.1"/>
    <property type="molecule type" value="Genomic_DNA"/>
</dbReference>
<keyword evidence="9" id="KW-1185">Reference proteome</keyword>
<evidence type="ECO:0000256" key="3">
    <source>
        <dbReference type="ARBA" id="ARBA00022552"/>
    </source>
</evidence>
<evidence type="ECO:0000256" key="1">
    <source>
        <dbReference type="ARBA" id="ARBA00004123"/>
    </source>
</evidence>
<feature type="compositionally biased region" description="Basic and acidic residues" evidence="7">
    <location>
        <begin position="130"/>
        <end position="146"/>
    </location>
</feature>
<name>A0A024GTB0_9STRA</name>
<sequence length="179" mass="19988">MTTTLSVEKSISNVQMSLQIIDAHLQSVSIENCLSNPDISSLEKAKVNVSLAYTLNGLLYIYLKTQGVSPEDPRHLHVKQELERVKAFINRISKLESGHAEPKMHLDQKASKRMIHSALSSDQVYVNAVKEKESRKADEKTIDKSDPAPVESSGQQQDKPKAGKSPNKKQVKSKRQRKA</sequence>
<feature type="compositionally biased region" description="Basic residues" evidence="7">
    <location>
        <begin position="166"/>
        <end position="179"/>
    </location>
</feature>
<feature type="region of interest" description="Disordered" evidence="7">
    <location>
        <begin position="130"/>
        <end position="179"/>
    </location>
</feature>
<keyword evidence="4 6" id="KW-0694">RNA-binding</keyword>
<keyword evidence="6" id="KW-0963">Cytoplasm</keyword>
<proteinExistence type="inferred from homology"/>
<evidence type="ECO:0000313" key="9">
    <source>
        <dbReference type="Proteomes" id="UP000053237"/>
    </source>
</evidence>
<dbReference type="STRING" id="65357.A0A024GTB0"/>
<organism evidence="8 9">
    <name type="scientific">Albugo candida</name>
    <dbReference type="NCBI Taxonomy" id="65357"/>
    <lineage>
        <taxon>Eukaryota</taxon>
        <taxon>Sar</taxon>
        <taxon>Stramenopiles</taxon>
        <taxon>Oomycota</taxon>
        <taxon>Peronosporomycetes</taxon>
        <taxon>Albuginales</taxon>
        <taxon>Albuginaceae</taxon>
        <taxon>Albugo</taxon>
    </lineage>
</organism>
<dbReference type="InterPro" id="IPR007146">
    <property type="entry name" value="Sas10/Utp3/C1D"/>
</dbReference>
<dbReference type="FunCoup" id="A0A024GTB0">
    <property type="interactions" value="85"/>
</dbReference>
<gene>
    <name evidence="8" type="ORF">BN9_117680</name>
</gene>
<dbReference type="Pfam" id="PF04000">
    <property type="entry name" value="Sas10_Utp3"/>
    <property type="match status" value="1"/>
</dbReference>
<comment type="caution">
    <text evidence="8">The sequence shown here is derived from an EMBL/GenBank/DDBJ whole genome shotgun (WGS) entry which is preliminary data.</text>
</comment>
<comment type="similarity">
    <text evidence="2 6">Belongs to the C1D family.</text>
</comment>
<comment type="subcellular location">
    <subcellularLocation>
        <location evidence="6">Cytoplasm</location>
    </subcellularLocation>
    <subcellularLocation>
        <location evidence="6">Nucleus</location>
        <location evidence="6">Nucleolus</location>
    </subcellularLocation>
    <subcellularLocation>
        <location evidence="1 6">Nucleus</location>
    </subcellularLocation>
</comment>
<comment type="function">
    <text evidence="6">Plays a role in the recruitment of the exosome to pre-rRNA to mediate the 3'-5' end processing of the 5.8S rRNA.</text>
</comment>
<dbReference type="Proteomes" id="UP000053237">
    <property type="component" value="Unassembled WGS sequence"/>
</dbReference>
<keyword evidence="3 6" id="KW-0698">rRNA processing</keyword>
<dbReference type="InterPro" id="IPR011082">
    <property type="entry name" value="Exosome-assoc_fac/DNA_repair"/>
</dbReference>
<dbReference type="OrthoDB" id="10261072at2759"/>